<feature type="region of interest" description="Disordered" evidence="2">
    <location>
        <begin position="278"/>
        <end position="300"/>
    </location>
</feature>
<dbReference type="PANTHER" id="PTHR21089:SF1">
    <property type="entry name" value="BIFUNCTIONAL 3-DEHYDROQUINATE DEHYDRATASE_SHIKIMATE DEHYDROGENASE, CHLOROPLASTIC"/>
    <property type="match status" value="1"/>
</dbReference>
<dbReference type="GO" id="GO:0009423">
    <property type="term" value="P:chorismate biosynthetic process"/>
    <property type="evidence" value="ECO:0007669"/>
    <property type="project" value="TreeGrafter"/>
</dbReference>
<dbReference type="SUPFAM" id="SSF51735">
    <property type="entry name" value="NAD(P)-binding Rossmann-fold domains"/>
    <property type="match status" value="1"/>
</dbReference>
<evidence type="ECO:0008006" key="5">
    <source>
        <dbReference type="Google" id="ProtNLM"/>
    </source>
</evidence>
<dbReference type="GO" id="GO:0019632">
    <property type="term" value="P:shikimate metabolic process"/>
    <property type="evidence" value="ECO:0007669"/>
    <property type="project" value="TreeGrafter"/>
</dbReference>
<dbReference type="GO" id="GO:0005829">
    <property type="term" value="C:cytosol"/>
    <property type="evidence" value="ECO:0007669"/>
    <property type="project" value="TreeGrafter"/>
</dbReference>
<dbReference type="InterPro" id="IPR022893">
    <property type="entry name" value="Shikimate_DH_fam"/>
</dbReference>
<sequence length="300" mass="32012">MARSVPVPQPQAVPLPLSALSGAHRQVPLRLGLAGDPGPTSRAGLLLTTKAQAWRLPLILHPFPETGLTPAALLAEARTAQLSALHLIGPLTEAMLPLLDDLSPMARQQGAVDLILFRNGQATGVNTGAWARKRAMTRFLAPLPRAQALLLGAGLRGRAAACALASAGVKSIAIFDPRRDRALALSLFLTQGSGMRSTTLPSLDSFCDRRFDGIIRAIPHAMPNALIRPGNLSPRHWIIDTDPEGSGLTELAGTLGCNHLSGRDIAQLQARRLLDHLTSATQQPTSEGLRTARPFPYRRL</sequence>
<evidence type="ECO:0000256" key="2">
    <source>
        <dbReference type="SAM" id="MobiDB-lite"/>
    </source>
</evidence>
<dbReference type="InterPro" id="IPR036291">
    <property type="entry name" value="NAD(P)-bd_dom_sf"/>
</dbReference>
<name>A0A7L9WJU8_9RHOB</name>
<dbReference type="Gene3D" id="3.40.50.720">
    <property type="entry name" value="NAD(P)-binding Rossmann-like Domain"/>
    <property type="match status" value="1"/>
</dbReference>
<feature type="compositionally biased region" description="Polar residues" evidence="2">
    <location>
        <begin position="278"/>
        <end position="288"/>
    </location>
</feature>
<dbReference type="RefSeq" id="WP_193081916.1">
    <property type="nucleotide sequence ID" value="NZ_CP045201.1"/>
</dbReference>
<dbReference type="InterPro" id="IPR046346">
    <property type="entry name" value="Aminoacid_DH-like_N_sf"/>
</dbReference>
<accession>A0A7L9WJU8</accession>
<evidence type="ECO:0000256" key="1">
    <source>
        <dbReference type="ARBA" id="ARBA00023002"/>
    </source>
</evidence>
<proteinExistence type="predicted"/>
<dbReference type="KEGG" id="pshq:F3W81_01600"/>
<keyword evidence="4" id="KW-1185">Reference proteome</keyword>
<dbReference type="GO" id="GO:0050661">
    <property type="term" value="F:NADP binding"/>
    <property type="evidence" value="ECO:0007669"/>
    <property type="project" value="TreeGrafter"/>
</dbReference>
<keyword evidence="1" id="KW-0560">Oxidoreductase</keyword>
<protein>
    <recommendedName>
        <fullName evidence="5">Shikimate dehydrogenase substrate binding N-terminal domain-containing protein</fullName>
    </recommendedName>
</protein>
<evidence type="ECO:0000313" key="3">
    <source>
        <dbReference type="EMBL" id="QOL79636.1"/>
    </source>
</evidence>
<organism evidence="3 4">
    <name type="scientific">Pseudooceanicola spongiae</name>
    <dbReference type="NCBI Taxonomy" id="2613965"/>
    <lineage>
        <taxon>Bacteria</taxon>
        <taxon>Pseudomonadati</taxon>
        <taxon>Pseudomonadota</taxon>
        <taxon>Alphaproteobacteria</taxon>
        <taxon>Rhodobacterales</taxon>
        <taxon>Paracoccaceae</taxon>
        <taxon>Pseudooceanicola</taxon>
    </lineage>
</organism>
<dbReference type="Proteomes" id="UP000594118">
    <property type="component" value="Chromosome"/>
</dbReference>
<reference evidence="3 4" key="1">
    <citation type="submission" date="2019-10" db="EMBL/GenBank/DDBJ databases">
        <title>Pseudopuniceibacterium sp. HQ09 islated from Antarctica.</title>
        <authorList>
            <person name="Liao L."/>
            <person name="Su S."/>
            <person name="Chen B."/>
            <person name="Yu Y."/>
        </authorList>
    </citation>
    <scope>NUCLEOTIDE SEQUENCE [LARGE SCALE GENOMIC DNA]</scope>
    <source>
        <strain evidence="3 4">HQ09</strain>
    </source>
</reference>
<dbReference type="SUPFAM" id="SSF53223">
    <property type="entry name" value="Aminoacid dehydrogenase-like, N-terminal domain"/>
    <property type="match status" value="1"/>
</dbReference>
<dbReference type="GO" id="GO:0004764">
    <property type="term" value="F:shikimate 3-dehydrogenase (NADP+) activity"/>
    <property type="evidence" value="ECO:0007669"/>
    <property type="project" value="InterPro"/>
</dbReference>
<dbReference type="PANTHER" id="PTHR21089">
    <property type="entry name" value="SHIKIMATE DEHYDROGENASE"/>
    <property type="match status" value="1"/>
</dbReference>
<gene>
    <name evidence="3" type="ORF">F3W81_01600</name>
</gene>
<dbReference type="AlphaFoldDB" id="A0A7L9WJU8"/>
<evidence type="ECO:0000313" key="4">
    <source>
        <dbReference type="Proteomes" id="UP000594118"/>
    </source>
</evidence>
<dbReference type="Gene3D" id="3.40.50.10860">
    <property type="entry name" value="Leucine Dehydrogenase, chain A, domain 1"/>
    <property type="match status" value="1"/>
</dbReference>
<dbReference type="EMBL" id="CP045201">
    <property type="protein sequence ID" value="QOL79636.1"/>
    <property type="molecule type" value="Genomic_DNA"/>
</dbReference>